<keyword evidence="7" id="KW-0106">Calcium</keyword>
<evidence type="ECO:0000256" key="10">
    <source>
        <dbReference type="RuleBase" id="RU361238"/>
    </source>
</evidence>
<dbReference type="VEuPathDB" id="FungiDB:AB675_1800"/>
<keyword evidence="2" id="KW-0719">Serine esterase</keyword>
<evidence type="ECO:0000313" key="11">
    <source>
        <dbReference type="EMBL" id="KPI42761.1"/>
    </source>
</evidence>
<dbReference type="EMBL" id="LFJN01000006">
    <property type="protein sequence ID" value="KPI42761.1"/>
    <property type="molecule type" value="Genomic_DNA"/>
</dbReference>
<dbReference type="InterPro" id="IPR011118">
    <property type="entry name" value="Tannase/feruloyl_esterase"/>
</dbReference>
<evidence type="ECO:0000256" key="4">
    <source>
        <dbReference type="ARBA" id="ARBA00022723"/>
    </source>
</evidence>
<keyword evidence="5 10" id="KW-0732">Signal</keyword>
<sequence>MKSSRWFLFLQPMCLAYADSSFEAACRAFDPTSHLNNATLRLHEYLPANTTILLPGIDPSCSRYNQTFTAEACRFALTIPTSNRSSFIYEMILPNTTTWSGRYMATGNGGIDGCIKYEDMAYGLSHGFAVTGTNNGHNGTGGEAFLNNEDVIIDFSYRALHNATEAAKTLIEAFYGNPANKSYYLGCSGGGRQGMQAASLYPEDYDGVVIGAPALNFNYMSTWRASFYNITGPANSTGFITKDAWTGLIHDEILRQCDMLDGVDDGILADPSLCAAIFRPEALLCSGDNTTDCLSPKQVEAVRRVYSPLYGTSGQLIYPGLSPGAELQAVDRLLAGTPFPYSVDWFRYAVFSDPSWSPDSWSIADADVAEKINPGNARTWPSDLSPFRDAGGKLLIYQGGSDNQITHFDTQRWYNYLSTSMDATSADLDNFTRFFVVSGMAHCSGGIGAWQIGQNAAGAKGVSPKYDPESNVLAALVQWVEKDQAPDEILGTKFVNDTASLGVALTRRHCRYPLRETYLGGNASSADSWTCR</sequence>
<dbReference type="AlphaFoldDB" id="A0A0N0NPH6"/>
<keyword evidence="6 10" id="KW-0378">Hydrolase</keyword>
<keyword evidence="3" id="KW-0624">Polysaccharide degradation</keyword>
<evidence type="ECO:0000256" key="1">
    <source>
        <dbReference type="ARBA" id="ARBA00006249"/>
    </source>
</evidence>
<gene>
    <name evidence="11" type="ORF">AB675_1800</name>
</gene>
<feature type="signal peptide" evidence="10">
    <location>
        <begin position="1"/>
        <end position="18"/>
    </location>
</feature>
<dbReference type="GeneID" id="28733599"/>
<dbReference type="Gene3D" id="3.40.50.1820">
    <property type="entry name" value="alpha/beta hydrolase"/>
    <property type="match status" value="1"/>
</dbReference>
<dbReference type="GO" id="GO:0030600">
    <property type="term" value="F:feruloyl esterase activity"/>
    <property type="evidence" value="ECO:0007669"/>
    <property type="project" value="UniProtKB-EC"/>
</dbReference>
<dbReference type="GO" id="GO:0045493">
    <property type="term" value="P:xylan catabolic process"/>
    <property type="evidence" value="ECO:0007669"/>
    <property type="project" value="UniProtKB-KW"/>
</dbReference>
<evidence type="ECO:0000256" key="2">
    <source>
        <dbReference type="ARBA" id="ARBA00022487"/>
    </source>
</evidence>
<evidence type="ECO:0000256" key="8">
    <source>
        <dbReference type="ARBA" id="ARBA00023157"/>
    </source>
</evidence>
<dbReference type="Proteomes" id="UP000038010">
    <property type="component" value="Unassembled WGS sequence"/>
</dbReference>
<dbReference type="PANTHER" id="PTHR33938">
    <property type="entry name" value="FERULOYL ESTERASE B-RELATED"/>
    <property type="match status" value="1"/>
</dbReference>
<comment type="similarity">
    <text evidence="1 10">Belongs to the tannase family.</text>
</comment>
<dbReference type="InterPro" id="IPR029058">
    <property type="entry name" value="AB_hydrolase_fold"/>
</dbReference>
<feature type="chain" id="PRO_5005732745" description="Carboxylic ester hydrolase" evidence="10">
    <location>
        <begin position="19"/>
        <end position="532"/>
    </location>
</feature>
<dbReference type="EC" id="3.1.1.-" evidence="10"/>
<evidence type="ECO:0000256" key="6">
    <source>
        <dbReference type="ARBA" id="ARBA00022801"/>
    </source>
</evidence>
<proteinExistence type="inferred from homology"/>
<protein>
    <recommendedName>
        <fullName evidence="10">Carboxylic ester hydrolase</fullName>
        <ecNumber evidence="10">3.1.1.-</ecNumber>
    </recommendedName>
</protein>
<name>A0A0N0NPH6_9EURO</name>
<dbReference type="RefSeq" id="XP_018002724.1">
    <property type="nucleotide sequence ID" value="XM_018141720.1"/>
</dbReference>
<comment type="caution">
    <text evidence="11">The sequence shown here is derived from an EMBL/GenBank/DDBJ whole genome shotgun (WGS) entry which is preliminary data.</text>
</comment>
<evidence type="ECO:0000256" key="3">
    <source>
        <dbReference type="ARBA" id="ARBA00022651"/>
    </source>
</evidence>
<keyword evidence="12" id="KW-1185">Reference proteome</keyword>
<evidence type="ECO:0000313" key="12">
    <source>
        <dbReference type="Proteomes" id="UP000038010"/>
    </source>
</evidence>
<keyword evidence="3" id="KW-0858">Xylan degradation</keyword>
<evidence type="ECO:0000256" key="9">
    <source>
        <dbReference type="ARBA" id="ARBA00034075"/>
    </source>
</evidence>
<reference evidence="11 12" key="1">
    <citation type="submission" date="2015-06" db="EMBL/GenBank/DDBJ databases">
        <title>Draft genome of the ant-associated black yeast Phialophora attae CBS 131958.</title>
        <authorList>
            <person name="Moreno L.F."/>
            <person name="Stielow B.J."/>
            <person name="de Hoog S."/>
            <person name="Vicente V.A."/>
            <person name="Weiss V.A."/>
            <person name="de Vries M."/>
            <person name="Cruz L.M."/>
            <person name="Souza E.M."/>
        </authorList>
    </citation>
    <scope>NUCLEOTIDE SEQUENCE [LARGE SCALE GENOMIC DNA]</scope>
    <source>
        <strain evidence="11 12">CBS 131958</strain>
    </source>
</reference>
<keyword evidence="4" id="KW-0479">Metal-binding</keyword>
<accession>A0A0N0NPH6</accession>
<dbReference type="OrthoDB" id="3039123at2759"/>
<dbReference type="SUPFAM" id="SSF53474">
    <property type="entry name" value="alpha/beta-Hydrolases"/>
    <property type="match status" value="1"/>
</dbReference>
<comment type="catalytic activity">
    <reaction evidence="9">
        <text>feruloyl-polysaccharide + H2O = ferulate + polysaccharide.</text>
        <dbReference type="EC" id="3.1.1.73"/>
    </reaction>
</comment>
<organism evidence="11 12">
    <name type="scientific">Cyphellophora attinorum</name>
    <dbReference type="NCBI Taxonomy" id="1664694"/>
    <lineage>
        <taxon>Eukaryota</taxon>
        <taxon>Fungi</taxon>
        <taxon>Dikarya</taxon>
        <taxon>Ascomycota</taxon>
        <taxon>Pezizomycotina</taxon>
        <taxon>Eurotiomycetes</taxon>
        <taxon>Chaetothyriomycetidae</taxon>
        <taxon>Chaetothyriales</taxon>
        <taxon>Cyphellophoraceae</taxon>
        <taxon>Cyphellophora</taxon>
    </lineage>
</organism>
<dbReference type="GO" id="GO:0046872">
    <property type="term" value="F:metal ion binding"/>
    <property type="evidence" value="ECO:0007669"/>
    <property type="project" value="UniProtKB-KW"/>
</dbReference>
<dbReference type="Pfam" id="PF07519">
    <property type="entry name" value="Tannase"/>
    <property type="match status" value="2"/>
</dbReference>
<evidence type="ECO:0000256" key="7">
    <source>
        <dbReference type="ARBA" id="ARBA00022837"/>
    </source>
</evidence>
<evidence type="ECO:0000256" key="5">
    <source>
        <dbReference type="ARBA" id="ARBA00022729"/>
    </source>
</evidence>
<dbReference type="PANTHER" id="PTHR33938:SF15">
    <property type="entry name" value="FERULOYL ESTERASE B-RELATED"/>
    <property type="match status" value="1"/>
</dbReference>
<keyword evidence="3" id="KW-0119">Carbohydrate metabolism</keyword>
<keyword evidence="8" id="KW-1015">Disulfide bond</keyword>